<dbReference type="Proteomes" id="UP000005025">
    <property type="component" value="Unassembled WGS sequence"/>
</dbReference>
<dbReference type="HOGENOM" id="CLU_3291531_0_0_9"/>
<dbReference type="AlphaFoldDB" id="H1LGM7"/>
<organism evidence="1 2">
    <name type="scientific">Lentilactobacillus kisonensis F0435</name>
    <dbReference type="NCBI Taxonomy" id="797516"/>
    <lineage>
        <taxon>Bacteria</taxon>
        <taxon>Bacillati</taxon>
        <taxon>Bacillota</taxon>
        <taxon>Bacilli</taxon>
        <taxon>Lactobacillales</taxon>
        <taxon>Lactobacillaceae</taxon>
        <taxon>Lentilactobacillus</taxon>
    </lineage>
</organism>
<evidence type="ECO:0000313" key="2">
    <source>
        <dbReference type="Proteomes" id="UP000005025"/>
    </source>
</evidence>
<evidence type="ECO:0000313" key="1">
    <source>
        <dbReference type="EMBL" id="EHO50895.1"/>
    </source>
</evidence>
<gene>
    <name evidence="1" type="ORF">HMPREF9104_01751</name>
</gene>
<dbReference type="EMBL" id="AGRJ01000154">
    <property type="protein sequence ID" value="EHO50895.1"/>
    <property type="molecule type" value="Genomic_DNA"/>
</dbReference>
<dbReference type="STRING" id="797516.HMPREF9104_01751"/>
<comment type="caution">
    <text evidence="1">The sequence shown here is derived from an EMBL/GenBank/DDBJ whole genome shotgun (WGS) entry which is preliminary data.</text>
</comment>
<name>H1LGM7_9LACO</name>
<reference evidence="1 2" key="1">
    <citation type="submission" date="2011-09" db="EMBL/GenBank/DDBJ databases">
        <authorList>
            <person name="Weinstock G."/>
            <person name="Sodergren E."/>
            <person name="Clifton S."/>
            <person name="Fulton L."/>
            <person name="Fulton B."/>
            <person name="Courtney L."/>
            <person name="Fronick C."/>
            <person name="Harrison M."/>
            <person name="Strong C."/>
            <person name="Farmer C."/>
            <person name="Delahaunty K."/>
            <person name="Markovic C."/>
            <person name="Hall O."/>
            <person name="Minx P."/>
            <person name="Tomlinson C."/>
            <person name="Mitreva M."/>
            <person name="Hou S."/>
            <person name="Chen J."/>
            <person name="Wollam A."/>
            <person name="Pepin K.H."/>
            <person name="Johnson M."/>
            <person name="Bhonagiri V."/>
            <person name="Zhang X."/>
            <person name="Suruliraj S."/>
            <person name="Warren W."/>
            <person name="Chinwalla A."/>
            <person name="Mardis E.R."/>
            <person name="Wilson R.K."/>
        </authorList>
    </citation>
    <scope>NUCLEOTIDE SEQUENCE [LARGE SCALE GENOMIC DNA]</scope>
    <source>
        <strain evidence="1 2">F0435</strain>
    </source>
</reference>
<proteinExistence type="predicted"/>
<accession>H1LGM7</accession>
<sequence length="40" mass="4868">MTVLSQTNHLQNYIFLLEKYTMPQNISSDLFSFLNHFFRK</sequence>
<protein>
    <submittedName>
        <fullName evidence="1">Uncharacterized protein</fullName>
    </submittedName>
</protein>